<feature type="domain" description="HTH arsR-type" evidence="4">
    <location>
        <begin position="12"/>
        <end position="107"/>
    </location>
</feature>
<dbReference type="PANTHER" id="PTHR43132">
    <property type="entry name" value="ARSENICAL RESISTANCE OPERON REPRESSOR ARSR-RELATED"/>
    <property type="match status" value="1"/>
</dbReference>
<proteinExistence type="predicted"/>
<dbReference type="EMBL" id="CP027433">
    <property type="protein sequence ID" value="AVM02241.1"/>
    <property type="molecule type" value="Genomic_DNA"/>
</dbReference>
<sequence>MADDGATGSAQLTQAEVAHWASRFALLGDPTRFALLVEMHAVPDSAVSELAARVGITENAASQALRVLRDEGWAVADRSGRTVHYRIVHDAVVHRILHDIVGVGHLLTGQGH</sequence>
<keyword evidence="1" id="KW-0805">Transcription regulation</keyword>
<evidence type="ECO:0000259" key="4">
    <source>
        <dbReference type="PROSITE" id="PS50987"/>
    </source>
</evidence>
<gene>
    <name evidence="5" type="ORF">C6V83_13130</name>
</gene>
<dbReference type="KEGG" id="git:C6V83_13130"/>
<dbReference type="AlphaFoldDB" id="A0A2S0KKT0"/>
<organism evidence="5 6">
    <name type="scientific">Gordonia iterans</name>
    <dbReference type="NCBI Taxonomy" id="1004901"/>
    <lineage>
        <taxon>Bacteria</taxon>
        <taxon>Bacillati</taxon>
        <taxon>Actinomycetota</taxon>
        <taxon>Actinomycetes</taxon>
        <taxon>Mycobacteriales</taxon>
        <taxon>Gordoniaceae</taxon>
        <taxon>Gordonia</taxon>
    </lineage>
</organism>
<dbReference type="InterPro" id="IPR036390">
    <property type="entry name" value="WH_DNA-bd_sf"/>
</dbReference>
<evidence type="ECO:0000256" key="1">
    <source>
        <dbReference type="ARBA" id="ARBA00023015"/>
    </source>
</evidence>
<dbReference type="NCBIfam" id="NF033788">
    <property type="entry name" value="HTH_metalloreg"/>
    <property type="match status" value="1"/>
</dbReference>
<dbReference type="InterPro" id="IPR001845">
    <property type="entry name" value="HTH_ArsR_DNA-bd_dom"/>
</dbReference>
<dbReference type="Gene3D" id="1.10.10.10">
    <property type="entry name" value="Winged helix-like DNA-binding domain superfamily/Winged helix DNA-binding domain"/>
    <property type="match status" value="1"/>
</dbReference>
<name>A0A2S0KKT0_9ACTN</name>
<evidence type="ECO:0000313" key="5">
    <source>
        <dbReference type="EMBL" id="AVM02241.1"/>
    </source>
</evidence>
<dbReference type="OrthoDB" id="9810923at2"/>
<accession>A0A2S0KKT0</accession>
<evidence type="ECO:0000313" key="6">
    <source>
        <dbReference type="Proteomes" id="UP000239814"/>
    </source>
</evidence>
<keyword evidence="6" id="KW-1185">Reference proteome</keyword>
<dbReference type="InterPro" id="IPR036388">
    <property type="entry name" value="WH-like_DNA-bd_sf"/>
</dbReference>
<dbReference type="InterPro" id="IPR051011">
    <property type="entry name" value="Metal_resp_trans_reg"/>
</dbReference>
<dbReference type="CDD" id="cd00090">
    <property type="entry name" value="HTH_ARSR"/>
    <property type="match status" value="1"/>
</dbReference>
<dbReference type="GO" id="GO:0003677">
    <property type="term" value="F:DNA binding"/>
    <property type="evidence" value="ECO:0007669"/>
    <property type="project" value="UniProtKB-KW"/>
</dbReference>
<keyword evidence="2" id="KW-0238">DNA-binding</keyword>
<dbReference type="PANTHER" id="PTHR43132:SF6">
    <property type="entry name" value="HTH-TYPE TRANSCRIPTIONAL REPRESSOR CZRA"/>
    <property type="match status" value="1"/>
</dbReference>
<dbReference type="SMART" id="SM00418">
    <property type="entry name" value="HTH_ARSR"/>
    <property type="match status" value="1"/>
</dbReference>
<dbReference type="Proteomes" id="UP000239814">
    <property type="component" value="Chromosome"/>
</dbReference>
<keyword evidence="3" id="KW-0804">Transcription</keyword>
<dbReference type="PROSITE" id="PS50987">
    <property type="entry name" value="HTH_ARSR_2"/>
    <property type="match status" value="1"/>
</dbReference>
<dbReference type="InterPro" id="IPR011991">
    <property type="entry name" value="ArsR-like_HTH"/>
</dbReference>
<protein>
    <submittedName>
        <fullName evidence="5">Transcriptional regulator</fullName>
    </submittedName>
</protein>
<evidence type="ECO:0000256" key="2">
    <source>
        <dbReference type="ARBA" id="ARBA00023125"/>
    </source>
</evidence>
<evidence type="ECO:0000256" key="3">
    <source>
        <dbReference type="ARBA" id="ARBA00023163"/>
    </source>
</evidence>
<dbReference type="PRINTS" id="PR00778">
    <property type="entry name" value="HTHARSR"/>
</dbReference>
<reference evidence="5 6" key="1">
    <citation type="submission" date="2018-03" db="EMBL/GenBank/DDBJ databases">
        <title>Characteristics and genome of n-alkane degrading marine bacteria Gordonia iterans isolated from crude oil contaminated in Tae-an, South Korea.</title>
        <authorList>
            <person name="Lee S.-S."/>
            <person name="Kim H."/>
        </authorList>
    </citation>
    <scope>NUCLEOTIDE SEQUENCE [LARGE SCALE GENOMIC DNA]</scope>
    <source>
        <strain evidence="5 6">Co17</strain>
    </source>
</reference>
<dbReference type="SUPFAM" id="SSF46785">
    <property type="entry name" value="Winged helix' DNA-binding domain"/>
    <property type="match status" value="1"/>
</dbReference>
<dbReference type="GO" id="GO:0003700">
    <property type="term" value="F:DNA-binding transcription factor activity"/>
    <property type="evidence" value="ECO:0007669"/>
    <property type="project" value="InterPro"/>
</dbReference>